<dbReference type="InterPro" id="IPR005324">
    <property type="entry name" value="Ribosomal_uS5_C"/>
</dbReference>
<keyword evidence="1" id="KW-0812">Transmembrane</keyword>
<feature type="domain" description="Small ribosomal subunit protein uS5 C-terminal" evidence="2">
    <location>
        <begin position="84"/>
        <end position="132"/>
    </location>
</feature>
<evidence type="ECO:0000256" key="1">
    <source>
        <dbReference type="SAM" id="Phobius"/>
    </source>
</evidence>
<reference evidence="4" key="1">
    <citation type="journal article" date="2013" name="Science">
        <title>Comparative analysis of bat genomes provides insight into the evolution of flight and immunity.</title>
        <authorList>
            <person name="Zhang G."/>
            <person name="Cowled C."/>
            <person name="Shi Z."/>
            <person name="Huang Z."/>
            <person name="Bishop-Lilly K.A."/>
            <person name="Fang X."/>
            <person name="Wynne J.W."/>
            <person name="Xiong Z."/>
            <person name="Baker M.L."/>
            <person name="Zhao W."/>
            <person name="Tachedjian M."/>
            <person name="Zhu Y."/>
            <person name="Zhou P."/>
            <person name="Jiang X."/>
            <person name="Ng J."/>
            <person name="Yang L."/>
            <person name="Wu L."/>
            <person name="Xiao J."/>
            <person name="Feng Y."/>
            <person name="Chen Y."/>
            <person name="Sun X."/>
            <person name="Zhang Y."/>
            <person name="Marsh G.A."/>
            <person name="Crameri G."/>
            <person name="Broder C.C."/>
            <person name="Frey K.G."/>
            <person name="Wang L.F."/>
            <person name="Wang J."/>
        </authorList>
    </citation>
    <scope>NUCLEOTIDE SEQUENCE [LARGE SCALE GENOMIC DNA]</scope>
</reference>
<dbReference type="GO" id="GO:0006412">
    <property type="term" value="P:translation"/>
    <property type="evidence" value="ECO:0007669"/>
    <property type="project" value="InterPro"/>
</dbReference>
<keyword evidence="1" id="KW-1133">Transmembrane helix</keyword>
<keyword evidence="3" id="KW-0689">Ribosomal protein</keyword>
<dbReference type="AlphaFoldDB" id="L5LTC4"/>
<dbReference type="InterPro" id="IPR020568">
    <property type="entry name" value="Ribosomal_Su5_D2-typ_SF"/>
</dbReference>
<dbReference type="SUPFAM" id="SSF54211">
    <property type="entry name" value="Ribosomal protein S5 domain 2-like"/>
    <property type="match status" value="1"/>
</dbReference>
<keyword evidence="3" id="KW-0687">Ribonucleoprotein</keyword>
<dbReference type="GO" id="GO:0003735">
    <property type="term" value="F:structural constituent of ribosome"/>
    <property type="evidence" value="ECO:0007669"/>
    <property type="project" value="InterPro"/>
</dbReference>
<dbReference type="Gene3D" id="3.30.230.10">
    <property type="match status" value="1"/>
</dbReference>
<dbReference type="EMBL" id="KB108102">
    <property type="protein sequence ID" value="ELK29280.1"/>
    <property type="molecule type" value="Genomic_DNA"/>
</dbReference>
<evidence type="ECO:0000313" key="3">
    <source>
        <dbReference type="EMBL" id="ELK29280.1"/>
    </source>
</evidence>
<evidence type="ECO:0000313" key="4">
    <source>
        <dbReference type="Proteomes" id="UP000010556"/>
    </source>
</evidence>
<accession>L5LTC4</accession>
<sequence length="137" mass="14822">MTQWLSIDLGTRSSWFDSQSGNMPGHGVDPQCGTRHSSKWNDRALAAETSHQAFYIAVLGIVTGSLITLIILIVYMADLFSRITSIISAPVPKKLLLMAGIDDCCPLARGCTATLGNFTKATFAAVSKTYSYLTPDF</sequence>
<dbReference type="InterPro" id="IPR014721">
    <property type="entry name" value="Ribsml_uS5_D2-typ_fold_subgr"/>
</dbReference>
<dbReference type="Pfam" id="PF03719">
    <property type="entry name" value="Ribosomal_S5_C"/>
    <property type="match status" value="1"/>
</dbReference>
<name>L5LTC4_MYODS</name>
<protein>
    <submittedName>
        <fullName evidence="3">40S ribosomal protein S2</fullName>
    </submittedName>
</protein>
<keyword evidence="1" id="KW-0472">Membrane</keyword>
<proteinExistence type="predicted"/>
<gene>
    <name evidence="3" type="ORF">MDA_GLEAN10008231</name>
</gene>
<dbReference type="Proteomes" id="UP000010556">
    <property type="component" value="Unassembled WGS sequence"/>
</dbReference>
<dbReference type="GO" id="GO:0005840">
    <property type="term" value="C:ribosome"/>
    <property type="evidence" value="ECO:0007669"/>
    <property type="project" value="UniProtKB-KW"/>
</dbReference>
<feature type="transmembrane region" description="Helical" evidence="1">
    <location>
        <begin position="53"/>
        <end position="77"/>
    </location>
</feature>
<evidence type="ECO:0000259" key="2">
    <source>
        <dbReference type="Pfam" id="PF03719"/>
    </source>
</evidence>
<organism evidence="3 4">
    <name type="scientific">Myotis davidii</name>
    <name type="common">David's myotis</name>
    <dbReference type="NCBI Taxonomy" id="225400"/>
    <lineage>
        <taxon>Eukaryota</taxon>
        <taxon>Metazoa</taxon>
        <taxon>Chordata</taxon>
        <taxon>Craniata</taxon>
        <taxon>Vertebrata</taxon>
        <taxon>Euteleostomi</taxon>
        <taxon>Mammalia</taxon>
        <taxon>Eutheria</taxon>
        <taxon>Laurasiatheria</taxon>
        <taxon>Chiroptera</taxon>
        <taxon>Yangochiroptera</taxon>
        <taxon>Vespertilionidae</taxon>
        <taxon>Myotis</taxon>
    </lineage>
</organism>
<keyword evidence="4" id="KW-1185">Reference proteome</keyword>